<keyword evidence="3" id="KW-1185">Reference proteome</keyword>
<dbReference type="SUPFAM" id="SSF51905">
    <property type="entry name" value="FAD/NAD(P)-binding domain"/>
    <property type="match status" value="1"/>
</dbReference>
<dbReference type="Proteomes" id="UP001153069">
    <property type="component" value="Unassembled WGS sequence"/>
</dbReference>
<proteinExistence type="predicted"/>
<feature type="compositionally biased region" description="Basic and acidic residues" evidence="1">
    <location>
        <begin position="102"/>
        <end position="115"/>
    </location>
</feature>
<feature type="region of interest" description="Disordered" evidence="1">
    <location>
        <begin position="101"/>
        <end position="122"/>
    </location>
</feature>
<dbReference type="Pfam" id="PF13450">
    <property type="entry name" value="NAD_binding_8"/>
    <property type="match status" value="1"/>
</dbReference>
<evidence type="ECO:0000313" key="2">
    <source>
        <dbReference type="EMBL" id="CAB9528323.1"/>
    </source>
</evidence>
<organism evidence="2 3">
    <name type="scientific">Seminavis robusta</name>
    <dbReference type="NCBI Taxonomy" id="568900"/>
    <lineage>
        <taxon>Eukaryota</taxon>
        <taxon>Sar</taxon>
        <taxon>Stramenopiles</taxon>
        <taxon>Ochrophyta</taxon>
        <taxon>Bacillariophyta</taxon>
        <taxon>Bacillariophyceae</taxon>
        <taxon>Bacillariophycidae</taxon>
        <taxon>Naviculales</taxon>
        <taxon>Naviculaceae</taxon>
        <taxon>Seminavis</taxon>
    </lineage>
</organism>
<protein>
    <submittedName>
        <fullName evidence="2">Inherit from COG: fad dependent oxidoreductase</fullName>
    </submittedName>
</protein>
<evidence type="ECO:0000313" key="3">
    <source>
        <dbReference type="Proteomes" id="UP001153069"/>
    </source>
</evidence>
<reference evidence="2" key="1">
    <citation type="submission" date="2020-06" db="EMBL/GenBank/DDBJ databases">
        <authorList>
            <consortium name="Plant Systems Biology data submission"/>
        </authorList>
    </citation>
    <scope>NUCLEOTIDE SEQUENCE</scope>
    <source>
        <strain evidence="2">D6</strain>
    </source>
</reference>
<dbReference type="PANTHER" id="PTHR16128">
    <property type="entry name" value="FAD/NAD(P)-BINDING OXIDOREDUCTASE FAMILY PROTEIN"/>
    <property type="match status" value="1"/>
</dbReference>
<dbReference type="Gene3D" id="3.90.660.10">
    <property type="match status" value="2"/>
</dbReference>
<dbReference type="EMBL" id="CAICTM010002196">
    <property type="protein sequence ID" value="CAB9528323.1"/>
    <property type="molecule type" value="Genomic_DNA"/>
</dbReference>
<dbReference type="PANTHER" id="PTHR16128:SF5">
    <property type="entry name" value="FAD_NAD(P)-BINDING OXIDOREDUCTASE FAMILY PROTEIN"/>
    <property type="match status" value="1"/>
</dbReference>
<dbReference type="AlphaFoldDB" id="A0A9N8HUZ1"/>
<gene>
    <name evidence="2" type="ORF">SEMRO_2198_G318720.1</name>
</gene>
<sequence>MAQPRIAVVGGGIAGTLCSLVLKNRGLHATLIDAGRRGVGGRLRNHGAQFLRAADPRLTTVVGMLEHQGLVAPWKGKFGMLGSSGGGFLPAEVVSQNMGISRRMEEQKSAEENSKDTLNTPASDGGDFCNFVEGSHVPAYVGTPSMTELCPQISRLAGIEEVNDCKLVDATPLREGGWNLQVESSNGDTVIDPTEKFDALVLATQDPSLASGVIRSIVDAEVKVGGYANLEEATSSTDDASLVIGRLGQIADSLQRVRDQDRVPVFAVSLKFPNGFSQGIPFDAVSVPASQTVQLLVREASKPGHVQEEHMDGEWWTAITTSRLASLVLGHSDLSDSTKLAQVEKVVTDEVMALVASYCGGQAPEPAEVYSKRWSSAFCSQGLKLQEDSIFLAPWRLTVCGDFIRDNSAYSTPLEAAALSGLEAGERTAALWVNQEQ</sequence>
<comment type="caution">
    <text evidence="2">The sequence shown here is derived from an EMBL/GenBank/DDBJ whole genome shotgun (WGS) entry which is preliminary data.</text>
</comment>
<dbReference type="OrthoDB" id="2161133at2759"/>
<dbReference type="InterPro" id="IPR036188">
    <property type="entry name" value="FAD/NAD-bd_sf"/>
</dbReference>
<evidence type="ECO:0000256" key="1">
    <source>
        <dbReference type="SAM" id="MobiDB-lite"/>
    </source>
</evidence>
<dbReference type="Gene3D" id="3.50.50.60">
    <property type="entry name" value="FAD/NAD(P)-binding domain"/>
    <property type="match status" value="2"/>
</dbReference>
<accession>A0A9N8HUZ1</accession>
<name>A0A9N8HUZ1_9STRA</name>